<evidence type="ECO:0000313" key="3">
    <source>
        <dbReference type="WBParaSite" id="PEQ_0001202001-mRNA-1"/>
    </source>
</evidence>
<keyword evidence="2" id="KW-1185">Reference proteome</keyword>
<feature type="domain" description="F54D1.6-like Ig-like" evidence="1">
    <location>
        <begin position="1"/>
        <end position="44"/>
    </location>
</feature>
<organism evidence="2 3">
    <name type="scientific">Parascaris equorum</name>
    <name type="common">Equine roundworm</name>
    <dbReference type="NCBI Taxonomy" id="6256"/>
    <lineage>
        <taxon>Eukaryota</taxon>
        <taxon>Metazoa</taxon>
        <taxon>Ecdysozoa</taxon>
        <taxon>Nematoda</taxon>
        <taxon>Chromadorea</taxon>
        <taxon>Rhabditida</taxon>
        <taxon>Spirurina</taxon>
        <taxon>Ascaridomorpha</taxon>
        <taxon>Ascaridoidea</taxon>
        <taxon>Ascarididae</taxon>
        <taxon>Parascaris</taxon>
    </lineage>
</organism>
<sequence>MLGQMTVDVNGMCLDPSTTYVLMIEQRETAPCDVLNAAVARILASKNVLKTFYAIKEIFSVPPTIDPMRLDIGNIHDWFRNPVKDDKEIV</sequence>
<evidence type="ECO:0000259" key="1">
    <source>
        <dbReference type="Pfam" id="PF24462"/>
    </source>
</evidence>
<evidence type="ECO:0000313" key="2">
    <source>
        <dbReference type="Proteomes" id="UP000887564"/>
    </source>
</evidence>
<proteinExistence type="predicted"/>
<accession>A0A914RZT2</accession>
<protein>
    <recommendedName>
        <fullName evidence="1">F54D1.6-like Ig-like domain-containing protein</fullName>
    </recommendedName>
</protein>
<reference evidence="3" key="1">
    <citation type="submission" date="2022-11" db="UniProtKB">
        <authorList>
            <consortium name="WormBaseParasite"/>
        </authorList>
    </citation>
    <scope>IDENTIFICATION</scope>
</reference>
<dbReference type="AlphaFoldDB" id="A0A914RZT2"/>
<dbReference type="WBParaSite" id="PEQ_0001202001-mRNA-1">
    <property type="protein sequence ID" value="PEQ_0001202001-mRNA-1"/>
    <property type="gene ID" value="PEQ_0001202001"/>
</dbReference>
<dbReference type="InterPro" id="IPR057018">
    <property type="entry name" value="F54D1_6-like_Ig-like"/>
</dbReference>
<dbReference type="Proteomes" id="UP000887564">
    <property type="component" value="Unplaced"/>
</dbReference>
<dbReference type="Pfam" id="PF24462">
    <property type="entry name" value="Ig_F54D1_6"/>
    <property type="match status" value="1"/>
</dbReference>
<name>A0A914RZT2_PAREQ</name>